<sequence length="140" mass="16324">MSLYKRTKLFNAVIQLDHDKFHDVAIFASEKQMSFKQAEKNRSPVKLDKIKRRVSSQGEGFDVQCGKRTEISVVGRLPFPFKHPREIVSRSVAEVKSMAPKQPALIQKPESPSQQQCKWKAWIQNKEQRKAWVSKKQWVM</sequence>
<dbReference type="EMBL" id="QBIY01013323">
    <property type="protein sequence ID" value="RXN08327.1"/>
    <property type="molecule type" value="Genomic_DNA"/>
</dbReference>
<keyword evidence="3" id="KW-1185">Reference proteome</keyword>
<evidence type="ECO:0000313" key="2">
    <source>
        <dbReference type="EMBL" id="RXN11845.1"/>
    </source>
</evidence>
<dbReference type="AlphaFoldDB" id="A0A498LSA2"/>
<gene>
    <name evidence="2" type="ORF">ROHU_010451</name>
    <name evidence="1" type="ORF">ROHU_011569</name>
</gene>
<evidence type="ECO:0000313" key="3">
    <source>
        <dbReference type="Proteomes" id="UP000290572"/>
    </source>
</evidence>
<accession>A0A498LSA2</accession>
<protein>
    <submittedName>
        <fullName evidence="1">Uncharacterized protein</fullName>
    </submittedName>
</protein>
<evidence type="ECO:0000313" key="1">
    <source>
        <dbReference type="EMBL" id="RXN08327.1"/>
    </source>
</evidence>
<organism evidence="1 3">
    <name type="scientific">Labeo rohita</name>
    <name type="common">Indian major carp</name>
    <name type="synonym">Cyprinus rohita</name>
    <dbReference type="NCBI Taxonomy" id="84645"/>
    <lineage>
        <taxon>Eukaryota</taxon>
        <taxon>Metazoa</taxon>
        <taxon>Chordata</taxon>
        <taxon>Craniata</taxon>
        <taxon>Vertebrata</taxon>
        <taxon>Euteleostomi</taxon>
        <taxon>Actinopterygii</taxon>
        <taxon>Neopterygii</taxon>
        <taxon>Teleostei</taxon>
        <taxon>Ostariophysi</taxon>
        <taxon>Cypriniformes</taxon>
        <taxon>Cyprinidae</taxon>
        <taxon>Labeoninae</taxon>
        <taxon>Labeonini</taxon>
        <taxon>Labeo</taxon>
    </lineage>
</organism>
<proteinExistence type="predicted"/>
<dbReference type="Proteomes" id="UP000290572">
    <property type="component" value="Unassembled WGS sequence"/>
</dbReference>
<name>A0A498LSA2_LABRO</name>
<dbReference type="EMBL" id="QBIY01013105">
    <property type="protein sequence ID" value="RXN11845.1"/>
    <property type="molecule type" value="Genomic_DNA"/>
</dbReference>
<reference evidence="1 3" key="1">
    <citation type="submission" date="2018-03" db="EMBL/GenBank/DDBJ databases">
        <title>Draft genome sequence of Rohu Carp (Labeo rohita).</title>
        <authorList>
            <person name="Das P."/>
            <person name="Kushwaha B."/>
            <person name="Joshi C.G."/>
            <person name="Kumar D."/>
            <person name="Nagpure N.S."/>
            <person name="Sahoo L."/>
            <person name="Das S.P."/>
            <person name="Bit A."/>
            <person name="Patnaik S."/>
            <person name="Meher P.K."/>
            <person name="Jayasankar P."/>
            <person name="Koringa P.G."/>
            <person name="Patel N.V."/>
            <person name="Hinsu A.T."/>
            <person name="Kumar R."/>
            <person name="Pandey M."/>
            <person name="Agarwal S."/>
            <person name="Srivastava S."/>
            <person name="Singh M."/>
            <person name="Iquebal M.A."/>
            <person name="Jaiswal S."/>
            <person name="Angadi U.B."/>
            <person name="Kumar N."/>
            <person name="Raza M."/>
            <person name="Shah T.M."/>
            <person name="Rai A."/>
            <person name="Jena J.K."/>
        </authorList>
    </citation>
    <scope>NUCLEOTIDE SEQUENCE [LARGE SCALE GENOMIC DNA]</scope>
    <source>
        <strain evidence="1">DASCIFA01</strain>
        <tissue evidence="1">Testis</tissue>
    </source>
</reference>
<comment type="caution">
    <text evidence="1">The sequence shown here is derived from an EMBL/GenBank/DDBJ whole genome shotgun (WGS) entry which is preliminary data.</text>
</comment>